<keyword evidence="1" id="KW-0732">Signal</keyword>
<dbReference type="EMBL" id="BHXQ01000005">
    <property type="protein sequence ID" value="GCC52464.1"/>
    <property type="molecule type" value="Genomic_DNA"/>
</dbReference>
<dbReference type="SUPFAM" id="SSF74853">
    <property type="entry name" value="Lamin A/C globular tail domain"/>
    <property type="match status" value="1"/>
</dbReference>
<evidence type="ECO:0000256" key="1">
    <source>
        <dbReference type="SAM" id="SignalP"/>
    </source>
</evidence>
<protein>
    <recommendedName>
        <fullName evidence="2">LTD domain-containing protein</fullName>
    </recommendedName>
</protein>
<dbReference type="AlphaFoldDB" id="A0A401UC63"/>
<dbReference type="RefSeq" id="WP_127123123.1">
    <property type="nucleotide sequence ID" value="NZ_BHXQ01000005.1"/>
</dbReference>
<dbReference type="NCBIfam" id="TIGR04183">
    <property type="entry name" value="Por_Secre_tail"/>
    <property type="match status" value="1"/>
</dbReference>
<feature type="signal peptide" evidence="1">
    <location>
        <begin position="1"/>
        <end position="20"/>
    </location>
</feature>
<dbReference type="InterPro" id="IPR036415">
    <property type="entry name" value="Lamin_tail_dom_sf"/>
</dbReference>
<keyword evidence="4" id="KW-1185">Reference proteome</keyword>
<name>A0A401UC63_9BACT</name>
<organism evidence="3 4">
    <name type="scientific">Chryseotalea sanaruensis</name>
    <dbReference type="NCBI Taxonomy" id="2482724"/>
    <lineage>
        <taxon>Bacteria</taxon>
        <taxon>Pseudomonadati</taxon>
        <taxon>Bacteroidota</taxon>
        <taxon>Cytophagia</taxon>
        <taxon>Cytophagales</taxon>
        <taxon>Chryseotaleaceae</taxon>
        <taxon>Chryseotalea</taxon>
    </lineage>
</organism>
<dbReference type="Gene3D" id="2.120.10.80">
    <property type="entry name" value="Kelch-type beta propeller"/>
    <property type="match status" value="1"/>
</dbReference>
<dbReference type="Proteomes" id="UP000288227">
    <property type="component" value="Unassembled WGS sequence"/>
</dbReference>
<evidence type="ECO:0000313" key="4">
    <source>
        <dbReference type="Proteomes" id="UP000288227"/>
    </source>
</evidence>
<gene>
    <name evidence="3" type="ORF">SanaruYs_27010</name>
</gene>
<dbReference type="OrthoDB" id="1078890at2"/>
<feature type="domain" description="LTD" evidence="2">
    <location>
        <begin position="14"/>
        <end position="143"/>
    </location>
</feature>
<feature type="chain" id="PRO_5019126828" description="LTD domain-containing protein" evidence="1">
    <location>
        <begin position="21"/>
        <end position="1083"/>
    </location>
</feature>
<evidence type="ECO:0000259" key="2">
    <source>
        <dbReference type="PROSITE" id="PS51841"/>
    </source>
</evidence>
<accession>A0A401UC63</accession>
<sequence>MKIKCKILFFSLLTCTGVNAALAQTLRLTEIAYEEWFFSDDDGDFGNGWIELKNNSSDSILISNYSLKLNNETTEYFLPELKLPSGEHLFIWLSGKNKTSDINNLHAPWFASQNVNKFVLRNLINENDSDSVTVYSRPYWYETHALLEFNNSLAWFNTDTGTPGKQNISRGLWKRTSTFSQFQGRDSSPNGALFFNNKFWILEGWLGGGGESAAISDVWCSEDGRNWIKKNDQAPYYPYSAFVVFQDKMWAFDGNAYFSNDGVTWTKVAENLPFTYHSRAAILNNEIFVLDGNAVHKSSDGINWITIQQNTPWESRLFASFFSFKNKLWMFGGGTYYFTDEDKYFNDVWSSVDGVNWEIETDEAEWIGRLWPGSMVFDNKLWVMGGWRYQDISDPYYGNRNDVWYSEDGRNWKELKSANSWLPRHAPLVWATGESLWISSGFLNNYGLHNDVWTIGAFKTTSQTEFYLNDDQSPSLLSSWSTDENGEDGLPPLGFNYDFQNFNITRPRIFLTSNDSLSFEGEKTTLTIGNEKDSTLLSIESNGYLTAFVNLNNFATLVLKTKDTPNILSAKSQSKLLMESSPGDSVRVNARELNNVVFSGGVYQLSQNTLIKNSATFLNANLFGDSSLRYTANASLRLKSTTDSLVVTKLEFPGDYPPGKLIAESQIFINRVRSTVDSIQFGNGKIILNNSILGAKSLKNANAVSYLVTNDTSRFELTKGAGEEVIPIGTNFSYNPILFTSSAGTFKFSITSIDTLDQFLSSVNLVWRINPLQSSMEEYDVQFYWENLNKNATFSSVYMAVYQYSKDGWNQSSVDVSESTNNSIHFQTNLTGFFFVGDNRQRQRLSSTHLEAQYGDIFDILPITVSSGLPTEVISLDNIVTIENNNLNIKGAGNGKLVVKQLGDSVYAPLIDTIYFIINKRDLLVEVLNPKRKVGETDPIFQLKFEGFAYNDTVDNSNVSPEVSTSSDLFSPAGIYDLTINGDHLNYKYLLKQKKFLIVGSEDLQYFPNPTSGYLDVILNENLLGDVRISIIDLNGVEIFAKTFSIEYNNSLQLLLPDTVNPGLYCIMVEGENFKKTGRLRVQ</sequence>
<dbReference type="InterPro" id="IPR001322">
    <property type="entry name" value="Lamin_tail_dom"/>
</dbReference>
<evidence type="ECO:0000313" key="3">
    <source>
        <dbReference type="EMBL" id="GCC52464.1"/>
    </source>
</evidence>
<reference evidence="3 4" key="1">
    <citation type="submission" date="2018-11" db="EMBL/GenBank/DDBJ databases">
        <title>Chryseotalea sanarue gen. nov., sp., nov., a member of the family Cytophagaceae, isolated from a brackish lake in Hamamatsu Japan.</title>
        <authorList>
            <person name="Maejima Y."/>
            <person name="Iino T."/>
            <person name="Muraguchi Y."/>
            <person name="Fukuda K."/>
            <person name="Ohkuma M."/>
            <person name="Moriuchi R."/>
            <person name="Dohra H."/>
            <person name="Kimbara K."/>
            <person name="Shintani M."/>
        </authorList>
    </citation>
    <scope>NUCLEOTIDE SEQUENCE [LARGE SCALE GENOMIC DNA]</scope>
    <source>
        <strain evidence="3 4">Ys</strain>
    </source>
</reference>
<dbReference type="InterPro" id="IPR026444">
    <property type="entry name" value="Secre_tail"/>
</dbReference>
<dbReference type="InterPro" id="IPR015915">
    <property type="entry name" value="Kelch-typ_b-propeller"/>
</dbReference>
<dbReference type="SUPFAM" id="SSF117281">
    <property type="entry name" value="Kelch motif"/>
    <property type="match status" value="1"/>
</dbReference>
<comment type="caution">
    <text evidence="3">The sequence shown here is derived from an EMBL/GenBank/DDBJ whole genome shotgun (WGS) entry which is preliminary data.</text>
</comment>
<dbReference type="Gene3D" id="2.60.40.1260">
    <property type="entry name" value="Lamin Tail domain"/>
    <property type="match status" value="1"/>
</dbReference>
<proteinExistence type="predicted"/>
<dbReference type="PROSITE" id="PS51841">
    <property type="entry name" value="LTD"/>
    <property type="match status" value="1"/>
</dbReference>